<dbReference type="EMBL" id="FUZT01000002">
    <property type="protein sequence ID" value="SKC45744.1"/>
    <property type="molecule type" value="Genomic_DNA"/>
</dbReference>
<keyword evidence="3" id="KW-1185">Reference proteome</keyword>
<evidence type="ECO:0000259" key="1">
    <source>
        <dbReference type="Pfam" id="PF14478"/>
    </source>
</evidence>
<gene>
    <name evidence="2" type="ORF">SAMN02194393_00875</name>
</gene>
<dbReference type="Gene3D" id="2.170.130.30">
    <property type="match status" value="1"/>
</dbReference>
<accession>A0A1T5J2Z6</accession>
<dbReference type="OrthoDB" id="1806555at2"/>
<dbReference type="InterPro" id="IPR027954">
    <property type="entry name" value="Transcobalamin-like_C"/>
</dbReference>
<dbReference type="Proteomes" id="UP000190285">
    <property type="component" value="Unassembled WGS sequence"/>
</dbReference>
<reference evidence="2 3" key="1">
    <citation type="submission" date="2017-02" db="EMBL/GenBank/DDBJ databases">
        <authorList>
            <person name="Peterson S.W."/>
        </authorList>
    </citation>
    <scope>NUCLEOTIDE SEQUENCE [LARGE SCALE GENOMIC DNA]</scope>
    <source>
        <strain evidence="2 3">M1</strain>
    </source>
</reference>
<dbReference type="RefSeq" id="WP_079489645.1">
    <property type="nucleotide sequence ID" value="NZ_FUZT01000002.1"/>
</dbReference>
<evidence type="ECO:0000313" key="3">
    <source>
        <dbReference type="Proteomes" id="UP000190285"/>
    </source>
</evidence>
<name>A0A1T5J2Z6_9FIRM</name>
<protein>
    <recommendedName>
        <fullName evidence="1">Transcobalamin-like C-terminal domain-containing protein</fullName>
    </recommendedName>
</protein>
<dbReference type="Pfam" id="PF14478">
    <property type="entry name" value="DUF4430"/>
    <property type="match status" value="1"/>
</dbReference>
<dbReference type="STRING" id="36842.SAMN02194393_00875"/>
<proteinExistence type="predicted"/>
<feature type="domain" description="Transcobalamin-like C-terminal" evidence="1">
    <location>
        <begin position="128"/>
        <end position="198"/>
    </location>
</feature>
<dbReference type="AlphaFoldDB" id="A0A1T5J2Z6"/>
<sequence>MYRKCKNKRITAALISIMILFSLGGYISNAEKIITNIDEEKNIKNQNNVLKENTGVLIENEEYTEYKGPVQGEIKYKEGTPASENSRDYKALGDIKSPYKVDLVVTSDFGHTKIFAKNVGLVKDEVGMEVLFRNLDIQTAYGGGFVNAINGLESKFTFNTGAERKKKDWFYWVNGILAPIGVAEYKPEADDVIWWDYHSWGMTMFIPAVIGSYPQPFKNGFWGENPGTVIMYTKDMKNAAEKLKESLINKGVKEIDISPYDPTVLEEPEKYYILLGQWKELSKESEFLQITNKKSKLIGIYSKFEDNKLHSLNFKGKKIESYDKKAGAIYATAPGMGRTKPIWLVTGIDKDGVKLALDVLINKPESIKNCFGAVITEEKIENVPYLN</sequence>
<organism evidence="2 3">
    <name type="scientific">Maledivibacter halophilus</name>
    <dbReference type="NCBI Taxonomy" id="36842"/>
    <lineage>
        <taxon>Bacteria</taxon>
        <taxon>Bacillati</taxon>
        <taxon>Bacillota</taxon>
        <taxon>Clostridia</taxon>
        <taxon>Peptostreptococcales</taxon>
        <taxon>Caminicellaceae</taxon>
        <taxon>Maledivibacter</taxon>
    </lineage>
</organism>
<evidence type="ECO:0000313" key="2">
    <source>
        <dbReference type="EMBL" id="SKC45744.1"/>
    </source>
</evidence>